<evidence type="ECO:0000313" key="1">
    <source>
        <dbReference type="EMBL" id="CAK9188454.1"/>
    </source>
</evidence>
<proteinExistence type="predicted"/>
<sequence>MNGLQLRKAVSDVSSEINKIGMDLEAIAEVMQVECECCGLKEDCTPGYILKVKDSFSGTWVCGLCSEAVKEILMRPPRTTIEEAVSSHRNFCQEYNSTRLNPKLSLTFAMRDLVRRSYEKRTSKDFSTSKIARSSSCVPRIDLNPKH</sequence>
<organism evidence="1 2">
    <name type="scientific">Ilex paraguariensis</name>
    <name type="common">yerba mate</name>
    <dbReference type="NCBI Taxonomy" id="185542"/>
    <lineage>
        <taxon>Eukaryota</taxon>
        <taxon>Viridiplantae</taxon>
        <taxon>Streptophyta</taxon>
        <taxon>Embryophyta</taxon>
        <taxon>Tracheophyta</taxon>
        <taxon>Spermatophyta</taxon>
        <taxon>Magnoliopsida</taxon>
        <taxon>eudicotyledons</taxon>
        <taxon>Gunneridae</taxon>
        <taxon>Pentapetalae</taxon>
        <taxon>asterids</taxon>
        <taxon>campanulids</taxon>
        <taxon>Aquifoliales</taxon>
        <taxon>Aquifoliaceae</taxon>
        <taxon>Ilex</taxon>
    </lineage>
</organism>
<dbReference type="EMBL" id="CAUOFW020010490">
    <property type="protein sequence ID" value="CAK9188454.1"/>
    <property type="molecule type" value="Genomic_DNA"/>
</dbReference>
<dbReference type="Pfam" id="PF07911">
    <property type="entry name" value="DUF1677"/>
    <property type="match status" value="1"/>
</dbReference>
<protein>
    <recommendedName>
        <fullName evidence="3">DUF1677 family protein</fullName>
    </recommendedName>
</protein>
<accession>A0ABC8V5D1</accession>
<keyword evidence="2" id="KW-1185">Reference proteome</keyword>
<dbReference type="PANTHER" id="PTHR33108">
    <property type="entry name" value="OS01G0745000 PROTEIN"/>
    <property type="match status" value="1"/>
</dbReference>
<gene>
    <name evidence="1" type="ORF">ILEXP_LOCUS59140</name>
</gene>
<dbReference type="PANTHER" id="PTHR33108:SF14">
    <property type="entry name" value="OS01G0745000 PROTEIN"/>
    <property type="match status" value="1"/>
</dbReference>
<dbReference type="InterPro" id="IPR012876">
    <property type="entry name" value="DUF1677_pln"/>
</dbReference>
<reference evidence="1 2" key="1">
    <citation type="submission" date="2024-02" db="EMBL/GenBank/DDBJ databases">
        <authorList>
            <person name="Vignale AGUSTIN F."/>
            <person name="Sosa J E."/>
            <person name="Modenutti C."/>
        </authorList>
    </citation>
    <scope>NUCLEOTIDE SEQUENCE [LARGE SCALE GENOMIC DNA]</scope>
</reference>
<dbReference type="AlphaFoldDB" id="A0ABC8V5D1"/>
<name>A0ABC8V5D1_9AQUA</name>
<dbReference type="Proteomes" id="UP001642360">
    <property type="component" value="Unassembled WGS sequence"/>
</dbReference>
<evidence type="ECO:0000313" key="2">
    <source>
        <dbReference type="Proteomes" id="UP001642360"/>
    </source>
</evidence>
<evidence type="ECO:0008006" key="3">
    <source>
        <dbReference type="Google" id="ProtNLM"/>
    </source>
</evidence>
<comment type="caution">
    <text evidence="1">The sequence shown here is derived from an EMBL/GenBank/DDBJ whole genome shotgun (WGS) entry which is preliminary data.</text>
</comment>